<evidence type="ECO:0000313" key="2">
    <source>
        <dbReference type="Proteomes" id="UP000050544"/>
    </source>
</evidence>
<evidence type="ECO:0008006" key="3">
    <source>
        <dbReference type="Google" id="ProtNLM"/>
    </source>
</evidence>
<dbReference type="Proteomes" id="UP000050544">
    <property type="component" value="Unassembled WGS sequence"/>
</dbReference>
<dbReference type="Pfam" id="PF11290">
    <property type="entry name" value="DUF3090"/>
    <property type="match status" value="1"/>
</dbReference>
<dbReference type="InterPro" id="IPR021441">
    <property type="entry name" value="DUF3090"/>
</dbReference>
<organism evidence="1 2">
    <name type="scientific">Thermanaerothrix daxensis</name>
    <dbReference type="NCBI Taxonomy" id="869279"/>
    <lineage>
        <taxon>Bacteria</taxon>
        <taxon>Bacillati</taxon>
        <taxon>Chloroflexota</taxon>
        <taxon>Anaerolineae</taxon>
        <taxon>Anaerolineales</taxon>
        <taxon>Anaerolineaceae</taxon>
        <taxon>Thermanaerothrix</taxon>
    </lineage>
</organism>
<dbReference type="STRING" id="869279.SE15_00705"/>
<gene>
    <name evidence="1" type="ORF">SE15_00705</name>
</gene>
<dbReference type="OrthoDB" id="156387at2"/>
<name>A0A0P6YM74_9CHLR</name>
<reference evidence="1 2" key="1">
    <citation type="submission" date="2015-07" db="EMBL/GenBank/DDBJ databases">
        <title>Whole genome sequence of Thermanaerothrix daxensis DSM 23592.</title>
        <authorList>
            <person name="Hemp J."/>
            <person name="Ward L.M."/>
            <person name="Pace L.A."/>
            <person name="Fischer W.W."/>
        </authorList>
    </citation>
    <scope>NUCLEOTIDE SEQUENCE [LARGE SCALE GENOMIC DNA]</scope>
    <source>
        <strain evidence="1 2">GNS-1</strain>
    </source>
</reference>
<accession>A0A0P6YM74</accession>
<protein>
    <recommendedName>
        <fullName evidence="3">DUF3090 domain-containing protein</fullName>
    </recommendedName>
</protein>
<comment type="caution">
    <text evidence="1">The sequence shown here is derived from an EMBL/GenBank/DDBJ whole genome shotgun (WGS) entry which is preliminary data.</text>
</comment>
<evidence type="ECO:0000313" key="1">
    <source>
        <dbReference type="EMBL" id="KPL83806.1"/>
    </source>
</evidence>
<dbReference type="AlphaFoldDB" id="A0A0P6YM74"/>
<proteinExistence type="predicted"/>
<dbReference type="EMBL" id="LGKO01000002">
    <property type="protein sequence ID" value="KPL83806.1"/>
    <property type="molecule type" value="Genomic_DNA"/>
</dbReference>
<dbReference type="RefSeq" id="WP_054520189.1">
    <property type="nucleotide sequence ID" value="NZ_LGKO01000002.1"/>
</dbReference>
<keyword evidence="2" id="KW-1185">Reference proteome</keyword>
<dbReference type="NCBIfam" id="TIGR03847">
    <property type="entry name" value="conserved hypothetical protein"/>
    <property type="match status" value="1"/>
</dbReference>
<sequence>MPRTEIDLDPVTHITADAIGKPGQRVFYLQAWQGAQSVTLLIEKIQLQTLALGVTQFLEELSRRYPDLPPASPLYQEAAMHIQPPVDPLFRVGEMGLAYDPERDLACLVAYELVTDERSEEEGSVVRFWCTRSQLLALSAWGLEVVNRGRPICPQCGEPMDPEGHFCPRRNGHKH</sequence>